<comment type="caution">
    <text evidence="2">The sequence shown here is derived from an EMBL/GenBank/DDBJ whole genome shotgun (WGS) entry which is preliminary data.</text>
</comment>
<dbReference type="EMBL" id="QYUK01000011">
    <property type="protein sequence ID" value="RJF88672.1"/>
    <property type="molecule type" value="Genomic_DNA"/>
</dbReference>
<dbReference type="RefSeq" id="WP_119779338.1">
    <property type="nucleotide sequence ID" value="NZ_QYUK01000011.1"/>
</dbReference>
<reference evidence="2 3" key="1">
    <citation type="submission" date="2018-09" db="EMBL/GenBank/DDBJ databases">
        <authorList>
            <person name="Zhu H."/>
        </authorList>
    </citation>
    <scope>NUCLEOTIDE SEQUENCE [LARGE SCALE GENOMIC DNA]</scope>
    <source>
        <strain evidence="2 3">K1W22B-8</strain>
    </source>
</reference>
<dbReference type="OrthoDB" id="9997549at2"/>
<keyword evidence="3" id="KW-1185">Reference proteome</keyword>
<organism evidence="2 3">
    <name type="scientific">Oleomonas cavernae</name>
    <dbReference type="NCBI Taxonomy" id="2320859"/>
    <lineage>
        <taxon>Bacteria</taxon>
        <taxon>Pseudomonadati</taxon>
        <taxon>Pseudomonadota</taxon>
        <taxon>Alphaproteobacteria</taxon>
        <taxon>Acetobacterales</taxon>
        <taxon>Acetobacteraceae</taxon>
        <taxon>Oleomonas</taxon>
    </lineage>
</organism>
<keyword evidence="1" id="KW-0812">Transmembrane</keyword>
<feature type="transmembrane region" description="Helical" evidence="1">
    <location>
        <begin position="116"/>
        <end position="136"/>
    </location>
</feature>
<accession>A0A418WFB3</accession>
<keyword evidence="1" id="KW-1133">Transmembrane helix</keyword>
<feature type="transmembrane region" description="Helical" evidence="1">
    <location>
        <begin position="39"/>
        <end position="55"/>
    </location>
</feature>
<dbReference type="AlphaFoldDB" id="A0A418WFB3"/>
<gene>
    <name evidence="2" type="ORF">D3874_18135</name>
</gene>
<sequence>MLRVAAALGFAAIVTGLLALAMAALPDFGMVMQEAGEAALVGTFAAGFIVWLIGSPAQGAPSPLRGVALGLVAGLVANLTAAIAISLANPASGESTLDPAGIAVIATVGLVKTGPVSLPVAALTGLFYALLLGLLVREWVKRRR</sequence>
<evidence type="ECO:0000313" key="2">
    <source>
        <dbReference type="EMBL" id="RJF88672.1"/>
    </source>
</evidence>
<evidence type="ECO:0000313" key="3">
    <source>
        <dbReference type="Proteomes" id="UP000284605"/>
    </source>
</evidence>
<name>A0A418WFB3_9PROT</name>
<dbReference type="Proteomes" id="UP000284605">
    <property type="component" value="Unassembled WGS sequence"/>
</dbReference>
<proteinExistence type="predicted"/>
<protein>
    <submittedName>
        <fullName evidence="2">Uncharacterized protein</fullName>
    </submittedName>
</protein>
<feature type="transmembrane region" description="Helical" evidence="1">
    <location>
        <begin position="67"/>
        <end position="88"/>
    </location>
</feature>
<evidence type="ECO:0000256" key="1">
    <source>
        <dbReference type="SAM" id="Phobius"/>
    </source>
</evidence>
<keyword evidence="1" id="KW-0472">Membrane</keyword>